<evidence type="ECO:0000313" key="8">
    <source>
        <dbReference type="EMBL" id="MCC0179217.1"/>
    </source>
</evidence>
<keyword evidence="6" id="KW-0472">Membrane</keyword>
<comment type="caution">
    <text evidence="8">The sequence shown here is derived from an EMBL/GenBank/DDBJ whole genome shotgun (WGS) entry which is preliminary data.</text>
</comment>
<dbReference type="GO" id="GO:0016020">
    <property type="term" value="C:membrane"/>
    <property type="evidence" value="ECO:0007669"/>
    <property type="project" value="InterPro"/>
</dbReference>
<accession>A0A964FHN7</accession>
<organism evidence="8 9">
    <name type="scientific">Waterburya agarophytonicola KI4</name>
    <dbReference type="NCBI Taxonomy" id="2874699"/>
    <lineage>
        <taxon>Bacteria</taxon>
        <taxon>Bacillati</taxon>
        <taxon>Cyanobacteriota</taxon>
        <taxon>Cyanophyceae</taxon>
        <taxon>Pleurocapsales</taxon>
        <taxon>Hyellaceae</taxon>
        <taxon>Waterburya</taxon>
        <taxon>Waterburya agarophytonicola</taxon>
    </lineage>
</organism>
<dbReference type="Proteomes" id="UP000729733">
    <property type="component" value="Unassembled WGS sequence"/>
</dbReference>
<dbReference type="RefSeq" id="WP_229642319.1">
    <property type="nucleotide sequence ID" value="NZ_JADWDC010000072.1"/>
</dbReference>
<dbReference type="Gene3D" id="3.40.50.300">
    <property type="entry name" value="P-loop containing nucleotide triphosphate hydrolases"/>
    <property type="match status" value="1"/>
</dbReference>
<reference evidence="8" key="1">
    <citation type="journal article" date="2021" name="Antonie Van Leeuwenhoek">
        <title>Draft genome and description of Waterburya agarophytonicola gen. nov. sp. nov. (Pleurocapsales, Cyanobacteria): a seaweed symbiont.</title>
        <authorList>
            <person name="Bonthond G."/>
            <person name="Shalygin S."/>
            <person name="Bayer T."/>
            <person name="Weinberger F."/>
        </authorList>
    </citation>
    <scope>NUCLEOTIDE SEQUENCE</scope>
    <source>
        <strain evidence="8">KI4</strain>
    </source>
</reference>
<keyword evidence="7" id="KW-0325">Glycoprotein</keyword>
<evidence type="ECO:0000256" key="2">
    <source>
        <dbReference type="ARBA" id="ARBA00022679"/>
    </source>
</evidence>
<sequence length="261" mass="30832">MIVADKKKVIFIHIEKTGGTSIAALLVPYISEKFRSKNAMMPESGKEWRRDWHVNRQHSGFSESLPVLDKLGVDPQEYFKFAIVRNPYSWLLSVWENRYKSPMTVKKTLANRLRFQIGKFIDIKRLPSQHFHQMYPDGSFKSFVLFIDYLNSNYPPSFTQKYMGGQDQFSYIDNNRNIKFDFIGKLENLDQDIQKINQIVGLNDGLEVPHFNQARRITNKQKYLDYYDDESIEIVNRIFVRDFEAFDYQPISNLTERQSTV</sequence>
<dbReference type="PANTHER" id="PTHR12137:SF54">
    <property type="entry name" value="CARBOHYDRATE SULFOTRANSFERASE"/>
    <property type="match status" value="1"/>
</dbReference>
<keyword evidence="4" id="KW-1133">Transmembrane helix</keyword>
<evidence type="ECO:0000256" key="6">
    <source>
        <dbReference type="ARBA" id="ARBA00023136"/>
    </source>
</evidence>
<evidence type="ECO:0000313" key="9">
    <source>
        <dbReference type="Proteomes" id="UP000729733"/>
    </source>
</evidence>
<keyword evidence="5" id="KW-0333">Golgi apparatus</keyword>
<evidence type="ECO:0000256" key="5">
    <source>
        <dbReference type="ARBA" id="ARBA00023034"/>
    </source>
</evidence>
<evidence type="ECO:0000256" key="4">
    <source>
        <dbReference type="ARBA" id="ARBA00022989"/>
    </source>
</evidence>
<name>A0A964FHN7_9CYAN</name>
<dbReference type="GO" id="GO:0016051">
    <property type="term" value="P:carbohydrate biosynthetic process"/>
    <property type="evidence" value="ECO:0007669"/>
    <property type="project" value="InterPro"/>
</dbReference>
<evidence type="ECO:0000256" key="3">
    <source>
        <dbReference type="ARBA" id="ARBA00022692"/>
    </source>
</evidence>
<dbReference type="EMBL" id="JADWDC010000072">
    <property type="protein sequence ID" value="MCC0179217.1"/>
    <property type="molecule type" value="Genomic_DNA"/>
</dbReference>
<dbReference type="InterPro" id="IPR005331">
    <property type="entry name" value="Sulfotransferase"/>
</dbReference>
<keyword evidence="3" id="KW-0812">Transmembrane</keyword>
<dbReference type="Pfam" id="PF03567">
    <property type="entry name" value="Sulfotransfer_2"/>
    <property type="match status" value="1"/>
</dbReference>
<protein>
    <submittedName>
        <fullName evidence="8">Sulfotransferase family 2 domain-containing protein</fullName>
    </submittedName>
</protein>
<dbReference type="AlphaFoldDB" id="A0A964FHN7"/>
<dbReference type="InterPro" id="IPR027417">
    <property type="entry name" value="P-loop_NTPase"/>
</dbReference>
<dbReference type="InterPro" id="IPR018011">
    <property type="entry name" value="Carb_sulfotrans_8-10"/>
</dbReference>
<keyword evidence="9" id="KW-1185">Reference proteome</keyword>
<dbReference type="GO" id="GO:0008146">
    <property type="term" value="F:sulfotransferase activity"/>
    <property type="evidence" value="ECO:0007669"/>
    <property type="project" value="InterPro"/>
</dbReference>
<keyword evidence="2" id="KW-0808">Transferase</keyword>
<comment type="subcellular location">
    <subcellularLocation>
        <location evidence="1">Golgi apparatus membrane</location>
        <topology evidence="1">Single-pass type II membrane protein</topology>
    </subcellularLocation>
</comment>
<gene>
    <name evidence="8" type="ORF">I4641_19830</name>
</gene>
<evidence type="ECO:0000256" key="7">
    <source>
        <dbReference type="ARBA" id="ARBA00023180"/>
    </source>
</evidence>
<dbReference type="PANTHER" id="PTHR12137">
    <property type="entry name" value="CARBOHYDRATE SULFOTRANSFERASE"/>
    <property type="match status" value="1"/>
</dbReference>
<evidence type="ECO:0000256" key="1">
    <source>
        <dbReference type="ARBA" id="ARBA00004323"/>
    </source>
</evidence>
<dbReference type="SUPFAM" id="SSF52540">
    <property type="entry name" value="P-loop containing nucleoside triphosphate hydrolases"/>
    <property type="match status" value="1"/>
</dbReference>
<proteinExistence type="predicted"/>